<keyword evidence="4" id="KW-0804">Transcription</keyword>
<dbReference type="PANTHER" id="PTHR30055:SF151">
    <property type="entry name" value="TRANSCRIPTIONAL REGULATORY PROTEIN"/>
    <property type="match status" value="1"/>
</dbReference>
<keyword evidence="2" id="KW-0805">Transcription regulation</keyword>
<dbReference type="GO" id="GO:0045892">
    <property type="term" value="P:negative regulation of DNA-templated transcription"/>
    <property type="evidence" value="ECO:0007669"/>
    <property type="project" value="InterPro"/>
</dbReference>
<dbReference type="InterPro" id="IPR050109">
    <property type="entry name" value="HTH-type_TetR-like_transc_reg"/>
</dbReference>
<dbReference type="PANTHER" id="PTHR30055">
    <property type="entry name" value="HTH-TYPE TRANSCRIPTIONAL REGULATOR RUTR"/>
    <property type="match status" value="1"/>
</dbReference>
<dbReference type="Pfam" id="PF00440">
    <property type="entry name" value="TetR_N"/>
    <property type="match status" value="1"/>
</dbReference>
<comment type="caution">
    <text evidence="5">The sequence shown here is derived from an EMBL/GenBank/DDBJ whole genome shotgun (WGS) entry which is preliminary data.</text>
</comment>
<dbReference type="PRINTS" id="PR00455">
    <property type="entry name" value="HTHTETR"/>
</dbReference>
<evidence type="ECO:0000313" key="6">
    <source>
        <dbReference type="Proteomes" id="UP000560081"/>
    </source>
</evidence>
<name>A0A4Y8X452_9MICC</name>
<dbReference type="Pfam" id="PF02909">
    <property type="entry name" value="TetR_C_1"/>
    <property type="match status" value="1"/>
</dbReference>
<dbReference type="Proteomes" id="UP000560081">
    <property type="component" value="Unassembled WGS sequence"/>
</dbReference>
<keyword evidence="3" id="KW-0238">DNA-binding</keyword>
<dbReference type="InterPro" id="IPR036271">
    <property type="entry name" value="Tet_transcr_reg_TetR-rel_C_sf"/>
</dbReference>
<dbReference type="GO" id="GO:0046677">
    <property type="term" value="P:response to antibiotic"/>
    <property type="evidence" value="ECO:0007669"/>
    <property type="project" value="InterPro"/>
</dbReference>
<dbReference type="SUPFAM" id="SSF48498">
    <property type="entry name" value="Tetracyclin repressor-like, C-terminal domain"/>
    <property type="match status" value="1"/>
</dbReference>
<dbReference type="InterPro" id="IPR009057">
    <property type="entry name" value="Homeodomain-like_sf"/>
</dbReference>
<protein>
    <submittedName>
        <fullName evidence="5">AcrR family transcriptional regulator</fullName>
    </submittedName>
</protein>
<reference evidence="5 6" key="1">
    <citation type="submission" date="2020-08" db="EMBL/GenBank/DDBJ databases">
        <title>Sequencing the genomes of 1000 actinobacteria strains.</title>
        <authorList>
            <person name="Klenk H.-P."/>
        </authorList>
    </citation>
    <scope>NUCLEOTIDE SEQUENCE [LARGE SCALE GENOMIC DNA]</scope>
    <source>
        <strain evidence="5 6">DSM 19079</strain>
    </source>
</reference>
<dbReference type="PRINTS" id="PR00400">
    <property type="entry name" value="TETREPRESSOR"/>
</dbReference>
<dbReference type="GO" id="GO:0000976">
    <property type="term" value="F:transcription cis-regulatory region binding"/>
    <property type="evidence" value="ECO:0007669"/>
    <property type="project" value="TreeGrafter"/>
</dbReference>
<evidence type="ECO:0000256" key="4">
    <source>
        <dbReference type="ARBA" id="ARBA00023163"/>
    </source>
</evidence>
<evidence type="ECO:0000256" key="2">
    <source>
        <dbReference type="ARBA" id="ARBA00023015"/>
    </source>
</evidence>
<dbReference type="RefSeq" id="WP_135027840.1">
    <property type="nucleotide sequence ID" value="NZ_BMLA01000001.1"/>
</dbReference>
<dbReference type="EMBL" id="JACHMC010000001">
    <property type="protein sequence ID" value="MBB4882819.1"/>
    <property type="molecule type" value="Genomic_DNA"/>
</dbReference>
<keyword evidence="6" id="KW-1185">Reference proteome</keyword>
<proteinExistence type="predicted"/>
<accession>A0A4Y8X452</accession>
<organism evidence="5 6">
    <name type="scientific">Micrococcus flavus</name>
    <dbReference type="NCBI Taxonomy" id="384602"/>
    <lineage>
        <taxon>Bacteria</taxon>
        <taxon>Bacillati</taxon>
        <taxon>Actinomycetota</taxon>
        <taxon>Actinomycetes</taxon>
        <taxon>Micrococcales</taxon>
        <taxon>Micrococcaceae</taxon>
        <taxon>Micrococcus</taxon>
    </lineage>
</organism>
<keyword evidence="1" id="KW-0678">Repressor</keyword>
<evidence type="ECO:0000313" key="5">
    <source>
        <dbReference type="EMBL" id="MBB4882819.1"/>
    </source>
</evidence>
<dbReference type="InterPro" id="IPR001647">
    <property type="entry name" value="HTH_TetR"/>
</dbReference>
<gene>
    <name evidence="5" type="ORF">BJ976_001170</name>
</gene>
<evidence type="ECO:0000256" key="3">
    <source>
        <dbReference type="ARBA" id="ARBA00023125"/>
    </source>
</evidence>
<dbReference type="SUPFAM" id="SSF46689">
    <property type="entry name" value="Homeodomain-like"/>
    <property type="match status" value="1"/>
</dbReference>
<dbReference type="InterPro" id="IPR004111">
    <property type="entry name" value="Repressor_TetR_C"/>
</dbReference>
<dbReference type="GO" id="GO:0003700">
    <property type="term" value="F:DNA-binding transcription factor activity"/>
    <property type="evidence" value="ECO:0007669"/>
    <property type="project" value="TreeGrafter"/>
</dbReference>
<dbReference type="PROSITE" id="PS50977">
    <property type="entry name" value="HTH_TETR_2"/>
    <property type="match status" value="1"/>
</dbReference>
<dbReference type="OrthoDB" id="3432043at2"/>
<dbReference type="Gene3D" id="1.10.357.10">
    <property type="entry name" value="Tetracycline Repressor, domain 2"/>
    <property type="match status" value="1"/>
</dbReference>
<dbReference type="InterPro" id="IPR003012">
    <property type="entry name" value="Tet_transcr_reg_TetR"/>
</dbReference>
<dbReference type="AlphaFoldDB" id="A0A4Y8X452"/>
<evidence type="ECO:0000256" key="1">
    <source>
        <dbReference type="ARBA" id="ARBA00022491"/>
    </source>
</evidence>
<sequence>MPTPRRRGRPLSPAVTREGICRAALEIAAESGYEALTMARIARRLAVAPSALYNHIRGKDELMALLQDAVMDGVSTAELERAARGEMAVSEALRAWARSYRAVFAAHPPLIPVIATMPIAGAPRTQEVYEAVCAALARTGLPPGAHLARVIALESFIYGSAYDVGAPADIFEVADAAEAVPALQHAVSAFRDDGHAAAPSGANPYADAPFEAGLDLLLAGLDTASPQPGPASPSSG</sequence>